<dbReference type="PROSITE" id="PS51465">
    <property type="entry name" value="KAZAL_2"/>
    <property type="match status" value="1"/>
</dbReference>
<evidence type="ECO:0000256" key="3">
    <source>
        <dbReference type="ARBA" id="ARBA00022690"/>
    </source>
</evidence>
<dbReference type="SUPFAM" id="SSF100895">
    <property type="entry name" value="Kazal-type serine protease inhibitors"/>
    <property type="match status" value="1"/>
</dbReference>
<keyword evidence="2" id="KW-0964">Secreted</keyword>
<dbReference type="PANTHER" id="PTHR21312">
    <property type="entry name" value="SERINE PROTEASE INHIBITOR"/>
    <property type="match status" value="1"/>
</dbReference>
<reference evidence="7" key="2">
    <citation type="submission" date="2025-09" db="UniProtKB">
        <authorList>
            <consortium name="Ensembl"/>
        </authorList>
    </citation>
    <scope>IDENTIFICATION</scope>
</reference>
<dbReference type="SMART" id="SM00280">
    <property type="entry name" value="KAZAL"/>
    <property type="match status" value="1"/>
</dbReference>
<dbReference type="Ensembl" id="ENSAOWT00000017532.1">
    <property type="protein sequence ID" value="ENSAOWP00000015441.1"/>
    <property type="gene ID" value="ENSAOWG00000010513.1"/>
</dbReference>
<dbReference type="Proteomes" id="UP000694424">
    <property type="component" value="Unplaced"/>
</dbReference>
<organism evidence="7 8">
    <name type="scientific">Apteryx owenii</name>
    <name type="common">Little spotted kiwi</name>
    <dbReference type="NCBI Taxonomy" id="8824"/>
    <lineage>
        <taxon>Eukaryota</taxon>
        <taxon>Metazoa</taxon>
        <taxon>Chordata</taxon>
        <taxon>Craniata</taxon>
        <taxon>Vertebrata</taxon>
        <taxon>Euteleostomi</taxon>
        <taxon>Archelosauria</taxon>
        <taxon>Archosauria</taxon>
        <taxon>Dinosauria</taxon>
        <taxon>Saurischia</taxon>
        <taxon>Theropoda</taxon>
        <taxon>Coelurosauria</taxon>
        <taxon>Aves</taxon>
        <taxon>Palaeognathae</taxon>
        <taxon>Apterygiformes</taxon>
        <taxon>Apterygidae</taxon>
        <taxon>Apteryx</taxon>
    </lineage>
</organism>
<comment type="subcellular location">
    <subcellularLocation>
        <location evidence="1">Secreted</location>
    </subcellularLocation>
</comment>
<dbReference type="AlphaFoldDB" id="A0A8B9PQ26"/>
<keyword evidence="3" id="KW-0646">Protease inhibitor</keyword>
<dbReference type="PROSITE" id="PS00282">
    <property type="entry name" value="KAZAL_1"/>
    <property type="match status" value="1"/>
</dbReference>
<evidence type="ECO:0000256" key="4">
    <source>
        <dbReference type="ARBA" id="ARBA00022900"/>
    </source>
</evidence>
<dbReference type="PANTHER" id="PTHR21312:SF27">
    <property type="entry name" value="SERINE PROTEASE INHIBITOR KAZAL-TYPE 1"/>
    <property type="match status" value="1"/>
</dbReference>
<feature type="domain" description="Kazal-like" evidence="6">
    <location>
        <begin position="8"/>
        <end position="63"/>
    </location>
</feature>
<dbReference type="GO" id="GO:0005576">
    <property type="term" value="C:extracellular region"/>
    <property type="evidence" value="ECO:0007669"/>
    <property type="project" value="UniProtKB-SubCell"/>
</dbReference>
<reference evidence="7" key="1">
    <citation type="submission" date="2025-08" db="UniProtKB">
        <authorList>
            <consortium name="Ensembl"/>
        </authorList>
    </citation>
    <scope>IDENTIFICATION</scope>
</reference>
<dbReference type="Gene3D" id="3.30.60.30">
    <property type="match status" value="1"/>
</dbReference>
<dbReference type="GO" id="GO:0004867">
    <property type="term" value="F:serine-type endopeptidase inhibitor activity"/>
    <property type="evidence" value="ECO:0007669"/>
    <property type="project" value="UniProtKB-KW"/>
</dbReference>
<keyword evidence="5" id="KW-1015">Disulfide bond</keyword>
<dbReference type="InterPro" id="IPR036058">
    <property type="entry name" value="Kazal_dom_sf"/>
</dbReference>
<dbReference type="CDD" id="cd01327">
    <property type="entry name" value="KAZAL_PSTI"/>
    <property type="match status" value="1"/>
</dbReference>
<evidence type="ECO:0000256" key="5">
    <source>
        <dbReference type="ARBA" id="ARBA00023157"/>
    </source>
</evidence>
<evidence type="ECO:0000313" key="8">
    <source>
        <dbReference type="Proteomes" id="UP000694424"/>
    </source>
</evidence>
<evidence type="ECO:0000259" key="6">
    <source>
        <dbReference type="PROSITE" id="PS51465"/>
    </source>
</evidence>
<evidence type="ECO:0000256" key="1">
    <source>
        <dbReference type="ARBA" id="ARBA00004613"/>
    </source>
</evidence>
<dbReference type="InterPro" id="IPR002350">
    <property type="entry name" value="Kazal_dom"/>
</dbReference>
<dbReference type="Pfam" id="PF00050">
    <property type="entry name" value="Kazal_1"/>
    <property type="match status" value="1"/>
</dbReference>
<name>A0A8B9PQ26_APTOW</name>
<keyword evidence="8" id="KW-1185">Reference proteome</keyword>
<evidence type="ECO:0000313" key="7">
    <source>
        <dbReference type="Ensembl" id="ENSAOWP00000015441.1"/>
    </source>
</evidence>
<evidence type="ECO:0000256" key="2">
    <source>
        <dbReference type="ARBA" id="ARBA00022525"/>
    </source>
</evidence>
<protein>
    <recommendedName>
        <fullName evidence="6">Kazal-like domain-containing protein</fullName>
    </recommendedName>
</protein>
<proteinExistence type="predicted"/>
<keyword evidence="4" id="KW-0722">Serine protease inhibitor</keyword>
<sequence length="63" mass="7024">ELDDAADTGTEATCSNYDLKKGCTKIFDPVCGTDNILYSNECSLCFQNLQRNTNVRIKKRGKC</sequence>
<accession>A0A8B9PQ26</accession>